<evidence type="ECO:0000256" key="2">
    <source>
        <dbReference type="ARBA" id="ARBA00008372"/>
    </source>
</evidence>
<evidence type="ECO:0000313" key="3">
    <source>
        <dbReference type="EMBL" id="PKI64140.1"/>
    </source>
</evidence>
<dbReference type="Pfam" id="PF04857">
    <property type="entry name" value="CAF1"/>
    <property type="match status" value="1"/>
</dbReference>
<comment type="similarity">
    <text evidence="2">Belongs to the CAF1 family.</text>
</comment>
<evidence type="ECO:0000256" key="1">
    <source>
        <dbReference type="ARBA" id="ARBA00001968"/>
    </source>
</evidence>
<proteinExistence type="inferred from homology"/>
<dbReference type="InterPro" id="IPR012337">
    <property type="entry name" value="RNaseH-like_sf"/>
</dbReference>
<dbReference type="InterPro" id="IPR036397">
    <property type="entry name" value="RNaseH_sf"/>
</dbReference>
<dbReference type="Proteomes" id="UP000233551">
    <property type="component" value="Unassembled WGS sequence"/>
</dbReference>
<dbReference type="AlphaFoldDB" id="A0A2I0K7J3"/>
<evidence type="ECO:0000313" key="4">
    <source>
        <dbReference type="Proteomes" id="UP000233551"/>
    </source>
</evidence>
<dbReference type="STRING" id="22663.A0A2I0K7J3"/>
<gene>
    <name evidence="3" type="ORF">CRG98_015484</name>
</gene>
<dbReference type="InterPro" id="IPR051181">
    <property type="entry name" value="CAF1_poly(A)_ribonucleases"/>
</dbReference>
<organism evidence="3 4">
    <name type="scientific">Punica granatum</name>
    <name type="common">Pomegranate</name>
    <dbReference type="NCBI Taxonomy" id="22663"/>
    <lineage>
        <taxon>Eukaryota</taxon>
        <taxon>Viridiplantae</taxon>
        <taxon>Streptophyta</taxon>
        <taxon>Embryophyta</taxon>
        <taxon>Tracheophyta</taxon>
        <taxon>Spermatophyta</taxon>
        <taxon>Magnoliopsida</taxon>
        <taxon>eudicotyledons</taxon>
        <taxon>Gunneridae</taxon>
        <taxon>Pentapetalae</taxon>
        <taxon>rosids</taxon>
        <taxon>malvids</taxon>
        <taxon>Myrtales</taxon>
        <taxon>Lythraceae</taxon>
        <taxon>Punica</taxon>
    </lineage>
</organism>
<dbReference type="PANTHER" id="PTHR15092:SF22">
    <property type="entry name" value="POLY(A)-SPECIFIC RIBONUCLEASE PNLDC1"/>
    <property type="match status" value="1"/>
</dbReference>
<dbReference type="GO" id="GO:0000175">
    <property type="term" value="F:3'-5'-RNA exonuclease activity"/>
    <property type="evidence" value="ECO:0007669"/>
    <property type="project" value="TreeGrafter"/>
</dbReference>
<name>A0A2I0K7J3_PUNGR</name>
<dbReference type="GO" id="GO:0003723">
    <property type="term" value="F:RNA binding"/>
    <property type="evidence" value="ECO:0007669"/>
    <property type="project" value="TreeGrafter"/>
</dbReference>
<comment type="cofactor">
    <cofactor evidence="1">
        <name>a divalent metal cation</name>
        <dbReference type="ChEBI" id="CHEBI:60240"/>
    </cofactor>
</comment>
<accession>A0A2I0K7J3</accession>
<sequence>MNSPSSVRVLSRAVARALSTAAPTPSTFPLKTVTRSNFEPVLESLRDHVRSADFVAVDLEMTGVTSAPWRESFEFDRHDVRYLKVKDSAEKFAVVQFGVCPFRWDSEKLSFTAHPHNFYVFPRQELSVRGSSSEFLCQTSSIDFLARYQFDFNLCIREGIYYLSFLSSFP</sequence>
<keyword evidence="4" id="KW-1185">Reference proteome</keyword>
<dbReference type="EMBL" id="PGOL01000850">
    <property type="protein sequence ID" value="PKI64140.1"/>
    <property type="molecule type" value="Genomic_DNA"/>
</dbReference>
<comment type="caution">
    <text evidence="3">The sequence shown here is derived from an EMBL/GenBank/DDBJ whole genome shotgun (WGS) entry which is preliminary data.</text>
</comment>
<dbReference type="Gene3D" id="3.30.420.10">
    <property type="entry name" value="Ribonuclease H-like superfamily/Ribonuclease H"/>
    <property type="match status" value="1"/>
</dbReference>
<dbReference type="PANTHER" id="PTHR15092">
    <property type="entry name" value="POLY A -SPECIFIC RIBONUCLEASE/TARGET OF EGR1, MEMBER 1"/>
    <property type="match status" value="1"/>
</dbReference>
<dbReference type="InterPro" id="IPR006941">
    <property type="entry name" value="RNase_CAF1"/>
</dbReference>
<reference evidence="3 4" key="1">
    <citation type="submission" date="2017-11" db="EMBL/GenBank/DDBJ databases">
        <title>De-novo sequencing of pomegranate (Punica granatum L.) genome.</title>
        <authorList>
            <person name="Akparov Z."/>
            <person name="Amiraslanov A."/>
            <person name="Hajiyeva S."/>
            <person name="Abbasov M."/>
            <person name="Kaur K."/>
            <person name="Hamwieh A."/>
            <person name="Solovyev V."/>
            <person name="Salamov A."/>
            <person name="Braich B."/>
            <person name="Kosarev P."/>
            <person name="Mahmoud A."/>
            <person name="Hajiyev E."/>
            <person name="Babayeva S."/>
            <person name="Izzatullayeva V."/>
            <person name="Mammadov A."/>
            <person name="Mammadov A."/>
            <person name="Sharifova S."/>
            <person name="Ojaghi J."/>
            <person name="Eynullazada K."/>
            <person name="Bayramov B."/>
            <person name="Abdulazimova A."/>
            <person name="Shahmuradov I."/>
        </authorList>
    </citation>
    <scope>NUCLEOTIDE SEQUENCE [LARGE SCALE GENOMIC DNA]</scope>
    <source>
        <strain evidence="4">cv. AG2017</strain>
        <tissue evidence="3">Leaf</tissue>
    </source>
</reference>
<dbReference type="SUPFAM" id="SSF53098">
    <property type="entry name" value="Ribonuclease H-like"/>
    <property type="match status" value="1"/>
</dbReference>
<protein>
    <submittedName>
        <fullName evidence="3">Uncharacterized protein</fullName>
    </submittedName>
</protein>